<dbReference type="PANTHER" id="PTHR43394:SF1">
    <property type="entry name" value="ATP-BINDING CASSETTE SUB-FAMILY B MEMBER 10, MITOCHONDRIAL"/>
    <property type="match status" value="1"/>
</dbReference>
<keyword evidence="5 11" id="KW-0067">ATP-binding</keyword>
<dbReference type="PROSITE" id="PS00211">
    <property type="entry name" value="ABC_TRANSPORTER_1"/>
    <property type="match status" value="1"/>
</dbReference>
<dbReference type="GO" id="GO:0016887">
    <property type="term" value="F:ATP hydrolysis activity"/>
    <property type="evidence" value="ECO:0007669"/>
    <property type="project" value="InterPro"/>
</dbReference>
<sequence length="595" mass="65835">MAKKRGTALDESEKRKLNKQNLSKLAGIFQFLMPYKSHFFLGLVFLVFSSLTLLTFPFVAGKLIDTAQGTDWIVSDINSIALMLVGILAVQSVFSFFRVWLFALVSERSMRDIRMALYSRMVRLPMTFFDKRRTGELISRITSDVSMLQDTFSVTLAELFRQIVTLVAGVIFLMVNTPKLTLFMLATFPVLVVIAMVFGKFIRKLSKSTQDELASANVIVEETLQSISTVKSFVGEAFESARYGAGLNRVVGVALRAAKYRGAFISFIIFALFGGIVAVMWYGASLVSSGEMSVGELVSFVLYTTFIGGSIAGLGDIYGQVQKAIGSSERVMEILDEEPEPVLGTQTPTFQGKISFDHVGFHYPTRLEMEVLKDLTFHVNPGEKVALAGHSGAGKSTIIQLLMRFYDVQKGSIMVDDRQLSDWNLQNLRSHVGMVPQEVLLFGGSIRENIAYAKPSASEEEIVLASKKANAWQFISQFPEGLDTLVGERGVKLSGGQRQRVAIARAILKDPSILILDEATSSLDAESESLVQEALDELMKGRTTIIIAHRLATIRKVDRIYVLSDGEIVEQGTHQDLLDRADGFYANLVRLQFAD</sequence>
<dbReference type="PROSITE" id="PS50929">
    <property type="entry name" value="ABC_TM1F"/>
    <property type="match status" value="1"/>
</dbReference>
<dbReference type="Pfam" id="PF00005">
    <property type="entry name" value="ABC_tran"/>
    <property type="match status" value="1"/>
</dbReference>
<evidence type="ECO:0000256" key="1">
    <source>
        <dbReference type="ARBA" id="ARBA00004651"/>
    </source>
</evidence>
<dbReference type="CDD" id="cd03249">
    <property type="entry name" value="ABC_MTABC3_MDL1_MDL2"/>
    <property type="match status" value="1"/>
</dbReference>
<dbReference type="GO" id="GO:0005524">
    <property type="term" value="F:ATP binding"/>
    <property type="evidence" value="ECO:0007669"/>
    <property type="project" value="UniProtKB-KW"/>
</dbReference>
<dbReference type="SMART" id="SM00382">
    <property type="entry name" value="AAA"/>
    <property type="match status" value="1"/>
</dbReference>
<reference evidence="11 12" key="1">
    <citation type="submission" date="2018-06" db="EMBL/GenBank/DDBJ databases">
        <title>Genomic Encyclopedia of Archaeal and Bacterial Type Strains, Phase II (KMG-II): from individual species to whole genera.</title>
        <authorList>
            <person name="Goeker M."/>
        </authorList>
    </citation>
    <scope>NUCLEOTIDE SEQUENCE [LARGE SCALE GENOMIC DNA]</scope>
    <source>
        <strain evidence="11 12">DSM 19830</strain>
    </source>
</reference>
<evidence type="ECO:0000313" key="12">
    <source>
        <dbReference type="Proteomes" id="UP000248882"/>
    </source>
</evidence>
<evidence type="ECO:0000256" key="7">
    <source>
        <dbReference type="ARBA" id="ARBA00023136"/>
    </source>
</evidence>
<dbReference type="InterPro" id="IPR027417">
    <property type="entry name" value="P-loop_NTPase"/>
</dbReference>
<evidence type="ECO:0000256" key="4">
    <source>
        <dbReference type="ARBA" id="ARBA00022741"/>
    </source>
</evidence>
<dbReference type="PROSITE" id="PS50893">
    <property type="entry name" value="ABC_TRANSPORTER_2"/>
    <property type="match status" value="1"/>
</dbReference>
<feature type="transmembrane region" description="Helical" evidence="8">
    <location>
        <begin position="181"/>
        <end position="202"/>
    </location>
</feature>
<keyword evidence="3 8" id="KW-0812">Transmembrane</keyword>
<organism evidence="11 12">
    <name type="scientific">Algoriphagus chordae</name>
    <dbReference type="NCBI Taxonomy" id="237019"/>
    <lineage>
        <taxon>Bacteria</taxon>
        <taxon>Pseudomonadati</taxon>
        <taxon>Bacteroidota</taxon>
        <taxon>Cytophagia</taxon>
        <taxon>Cytophagales</taxon>
        <taxon>Cyclobacteriaceae</taxon>
        <taxon>Algoriphagus</taxon>
    </lineage>
</organism>
<feature type="transmembrane region" description="Helical" evidence="8">
    <location>
        <begin position="39"/>
        <end position="60"/>
    </location>
</feature>
<dbReference type="GO" id="GO:0005886">
    <property type="term" value="C:plasma membrane"/>
    <property type="evidence" value="ECO:0007669"/>
    <property type="project" value="UniProtKB-SubCell"/>
</dbReference>
<dbReference type="InterPro" id="IPR011527">
    <property type="entry name" value="ABC1_TM_dom"/>
</dbReference>
<feature type="domain" description="ABC transporter" evidence="9">
    <location>
        <begin position="354"/>
        <end position="590"/>
    </location>
</feature>
<proteinExistence type="predicted"/>
<comment type="subcellular location">
    <subcellularLocation>
        <location evidence="1">Cell membrane</location>
        <topology evidence="1">Multi-pass membrane protein</topology>
    </subcellularLocation>
</comment>
<dbReference type="AlphaFoldDB" id="A0A2W7SGP7"/>
<dbReference type="FunFam" id="1.20.1560.10:FF:000058">
    <property type="entry name" value="ABC transporter B family member 25"/>
    <property type="match status" value="1"/>
</dbReference>
<feature type="domain" description="ABC transmembrane type-1" evidence="10">
    <location>
        <begin position="40"/>
        <end position="323"/>
    </location>
</feature>
<accession>A0A2W7SGP7</accession>
<evidence type="ECO:0000313" key="11">
    <source>
        <dbReference type="EMBL" id="PZX49892.1"/>
    </source>
</evidence>
<keyword evidence="6 8" id="KW-1133">Transmembrane helix</keyword>
<keyword evidence="2" id="KW-0813">Transport</keyword>
<dbReference type="InterPro" id="IPR017871">
    <property type="entry name" value="ABC_transporter-like_CS"/>
</dbReference>
<comment type="caution">
    <text evidence="11">The sequence shown here is derived from an EMBL/GenBank/DDBJ whole genome shotgun (WGS) entry which is preliminary data.</text>
</comment>
<dbReference type="EMBL" id="QKZT01000013">
    <property type="protein sequence ID" value="PZX49892.1"/>
    <property type="molecule type" value="Genomic_DNA"/>
</dbReference>
<dbReference type="InterPro" id="IPR003593">
    <property type="entry name" value="AAA+_ATPase"/>
</dbReference>
<gene>
    <name evidence="11" type="ORF">LV85_02955</name>
</gene>
<dbReference type="RefSeq" id="WP_111320731.1">
    <property type="nucleotide sequence ID" value="NZ_QKZT01000013.1"/>
</dbReference>
<dbReference type="Gene3D" id="1.20.1560.10">
    <property type="entry name" value="ABC transporter type 1, transmembrane domain"/>
    <property type="match status" value="1"/>
</dbReference>
<dbReference type="SUPFAM" id="SSF52540">
    <property type="entry name" value="P-loop containing nucleoside triphosphate hydrolases"/>
    <property type="match status" value="1"/>
</dbReference>
<feature type="transmembrane region" description="Helical" evidence="8">
    <location>
        <begin position="80"/>
        <end position="105"/>
    </location>
</feature>
<dbReference type="Gene3D" id="3.40.50.300">
    <property type="entry name" value="P-loop containing nucleotide triphosphate hydrolases"/>
    <property type="match status" value="1"/>
</dbReference>
<evidence type="ECO:0000256" key="5">
    <source>
        <dbReference type="ARBA" id="ARBA00022840"/>
    </source>
</evidence>
<dbReference type="FunFam" id="3.40.50.300:FF:000218">
    <property type="entry name" value="Multidrug ABC transporter ATP-binding protein"/>
    <property type="match status" value="1"/>
</dbReference>
<dbReference type="InterPro" id="IPR003439">
    <property type="entry name" value="ABC_transporter-like_ATP-bd"/>
</dbReference>
<evidence type="ECO:0000256" key="2">
    <source>
        <dbReference type="ARBA" id="ARBA00022448"/>
    </source>
</evidence>
<dbReference type="SUPFAM" id="SSF90123">
    <property type="entry name" value="ABC transporter transmembrane region"/>
    <property type="match status" value="1"/>
</dbReference>
<dbReference type="InterPro" id="IPR039421">
    <property type="entry name" value="Type_1_exporter"/>
</dbReference>
<keyword evidence="12" id="KW-1185">Reference proteome</keyword>
<dbReference type="CDD" id="cd18576">
    <property type="entry name" value="ABC_6TM_bac_exporter_ABCB8_10_like"/>
    <property type="match status" value="1"/>
</dbReference>
<keyword evidence="4" id="KW-0547">Nucleotide-binding</keyword>
<keyword evidence="7 8" id="KW-0472">Membrane</keyword>
<protein>
    <submittedName>
        <fullName evidence="11">ABC transporter fused permease/ATP-binding protein</fullName>
    </submittedName>
</protein>
<feature type="transmembrane region" description="Helical" evidence="8">
    <location>
        <begin position="156"/>
        <end position="175"/>
    </location>
</feature>
<dbReference type="InterPro" id="IPR036640">
    <property type="entry name" value="ABC1_TM_sf"/>
</dbReference>
<feature type="transmembrane region" description="Helical" evidence="8">
    <location>
        <begin position="297"/>
        <end position="318"/>
    </location>
</feature>
<evidence type="ECO:0000256" key="6">
    <source>
        <dbReference type="ARBA" id="ARBA00022989"/>
    </source>
</evidence>
<dbReference type="GO" id="GO:0090374">
    <property type="term" value="P:oligopeptide export from mitochondrion"/>
    <property type="evidence" value="ECO:0007669"/>
    <property type="project" value="TreeGrafter"/>
</dbReference>
<evidence type="ECO:0000259" key="9">
    <source>
        <dbReference type="PROSITE" id="PS50893"/>
    </source>
</evidence>
<evidence type="ECO:0000259" key="10">
    <source>
        <dbReference type="PROSITE" id="PS50929"/>
    </source>
</evidence>
<dbReference type="Proteomes" id="UP000248882">
    <property type="component" value="Unassembled WGS sequence"/>
</dbReference>
<feature type="transmembrane region" description="Helical" evidence="8">
    <location>
        <begin position="264"/>
        <end position="285"/>
    </location>
</feature>
<dbReference type="OrthoDB" id="1111069at2"/>
<name>A0A2W7SGP7_9BACT</name>
<evidence type="ECO:0000256" key="3">
    <source>
        <dbReference type="ARBA" id="ARBA00022692"/>
    </source>
</evidence>
<dbReference type="PANTHER" id="PTHR43394">
    <property type="entry name" value="ATP-DEPENDENT PERMEASE MDL1, MITOCHONDRIAL"/>
    <property type="match status" value="1"/>
</dbReference>
<dbReference type="GO" id="GO:0015421">
    <property type="term" value="F:ABC-type oligopeptide transporter activity"/>
    <property type="evidence" value="ECO:0007669"/>
    <property type="project" value="TreeGrafter"/>
</dbReference>
<evidence type="ECO:0000256" key="8">
    <source>
        <dbReference type="SAM" id="Phobius"/>
    </source>
</evidence>
<dbReference type="Pfam" id="PF00664">
    <property type="entry name" value="ABC_membrane"/>
    <property type="match status" value="1"/>
</dbReference>